<evidence type="ECO:0000256" key="2">
    <source>
        <dbReference type="ARBA" id="ARBA00004613"/>
    </source>
</evidence>
<dbReference type="InterPro" id="IPR013384">
    <property type="entry name" value="Flagell_FlgL"/>
</dbReference>
<keyword evidence="8" id="KW-1185">Reference proteome</keyword>
<dbReference type="GO" id="GO:0071973">
    <property type="term" value="P:bacterial-type flagellum-dependent cell motility"/>
    <property type="evidence" value="ECO:0007669"/>
    <property type="project" value="InterPro"/>
</dbReference>
<dbReference type="PANTHER" id="PTHR42792">
    <property type="entry name" value="FLAGELLIN"/>
    <property type="match status" value="1"/>
</dbReference>
<comment type="caution">
    <text evidence="7">The sequence shown here is derived from an EMBL/GenBank/DDBJ whole genome shotgun (WGS) entry which is preliminary data.</text>
</comment>
<dbReference type="Gene3D" id="1.20.1330.10">
    <property type="entry name" value="f41 fragment of flagellin, N-terminal domain"/>
    <property type="match status" value="1"/>
</dbReference>
<dbReference type="InterPro" id="IPR001029">
    <property type="entry name" value="Flagellin_N"/>
</dbReference>
<comment type="similarity">
    <text evidence="3">Belongs to the bacterial flagellin family.</text>
</comment>
<proteinExistence type="inferred from homology"/>
<gene>
    <name evidence="7" type="primary">flgL_1</name>
    <name evidence="7" type="ORF">GCM10011487_63730</name>
</gene>
<dbReference type="SUPFAM" id="SSF64518">
    <property type="entry name" value="Phase 1 flagellin"/>
    <property type="match status" value="1"/>
</dbReference>
<dbReference type="EMBL" id="BLJN01000008">
    <property type="protein sequence ID" value="GFE84373.1"/>
    <property type="molecule type" value="Genomic_DNA"/>
</dbReference>
<evidence type="ECO:0000259" key="6">
    <source>
        <dbReference type="Pfam" id="PF00669"/>
    </source>
</evidence>
<dbReference type="GO" id="GO:0009424">
    <property type="term" value="C:bacterial-type flagellum hook"/>
    <property type="evidence" value="ECO:0007669"/>
    <property type="project" value="InterPro"/>
</dbReference>
<evidence type="ECO:0000256" key="5">
    <source>
        <dbReference type="ARBA" id="ARBA00023143"/>
    </source>
</evidence>
<sequence length="304" mass="32620">MMRIASTQYHTTMNTALQKASFRLEDILQKMASGEKYSLPSEHPVTTVRLSRLYREEAALDQYRENISTLQSRLTQNEVYLSSMSNDMLSARDLLVWAGDGSNTPEDVAAMAGSLKPLLDSMFYVSNSADAEGRYVFSGTAVDSPTVSYDPAAPVGARYTFTGNTESQQVAVGPGVTQPSNVTLPEMADMLNQLERVLTTLQTPGANVNDPAVRADITAAMGSLDDVIESISGRIAGLGGAQNILETLETSHANVSLSNKQAALTLGQLDYSDAAVKLNGYTTAVQATQKAYAQVSKLSLFQAI</sequence>
<evidence type="ECO:0000256" key="3">
    <source>
        <dbReference type="ARBA" id="ARBA00005709"/>
    </source>
</evidence>
<dbReference type="InterPro" id="IPR001492">
    <property type="entry name" value="Flagellin"/>
</dbReference>
<organism evidence="7 8">
    <name type="scientific">Steroidobacter agaridevorans</name>
    <dbReference type="NCBI Taxonomy" id="2695856"/>
    <lineage>
        <taxon>Bacteria</taxon>
        <taxon>Pseudomonadati</taxon>
        <taxon>Pseudomonadota</taxon>
        <taxon>Gammaproteobacteria</taxon>
        <taxon>Steroidobacterales</taxon>
        <taxon>Steroidobacteraceae</taxon>
        <taxon>Steroidobacter</taxon>
    </lineage>
</organism>
<keyword evidence="7" id="KW-0969">Cilium</keyword>
<keyword evidence="5" id="KW-0975">Bacterial flagellum</keyword>
<dbReference type="AlphaFoldDB" id="A0A829YNH4"/>
<feature type="domain" description="Flagellin N-terminal" evidence="6">
    <location>
        <begin position="10"/>
        <end position="140"/>
    </location>
</feature>
<dbReference type="Proteomes" id="UP000445000">
    <property type="component" value="Unassembled WGS sequence"/>
</dbReference>
<dbReference type="NCBIfam" id="TIGR02550">
    <property type="entry name" value="flagell_flgL"/>
    <property type="match status" value="1"/>
</dbReference>
<evidence type="ECO:0000313" key="8">
    <source>
        <dbReference type="Proteomes" id="UP000445000"/>
    </source>
</evidence>
<dbReference type="RefSeq" id="WP_202624223.1">
    <property type="nucleotide sequence ID" value="NZ_BLJO01000002.1"/>
</dbReference>
<protein>
    <submittedName>
        <fullName evidence="7">Flagellar hook-associated protein FlgL</fullName>
    </submittedName>
</protein>
<evidence type="ECO:0000313" key="7">
    <source>
        <dbReference type="EMBL" id="GFE84373.1"/>
    </source>
</evidence>
<dbReference type="GO" id="GO:0005576">
    <property type="term" value="C:extracellular region"/>
    <property type="evidence" value="ECO:0007669"/>
    <property type="project" value="UniProtKB-SubCell"/>
</dbReference>
<evidence type="ECO:0000256" key="1">
    <source>
        <dbReference type="ARBA" id="ARBA00004365"/>
    </source>
</evidence>
<accession>A0A829YNH4</accession>
<dbReference type="GO" id="GO:0005198">
    <property type="term" value="F:structural molecule activity"/>
    <property type="evidence" value="ECO:0007669"/>
    <property type="project" value="InterPro"/>
</dbReference>
<name>A0A829YNH4_9GAMM</name>
<keyword evidence="7" id="KW-0966">Cell projection</keyword>
<reference evidence="8" key="1">
    <citation type="submission" date="2020-01" db="EMBL/GenBank/DDBJ databases">
        <title>'Steroidobacter agaridevorans' sp. nov., agar-degrading bacteria isolated from rhizosphere soils.</title>
        <authorList>
            <person name="Ikenaga M."/>
            <person name="Kataoka M."/>
            <person name="Murouchi A."/>
            <person name="Katsuragi S."/>
            <person name="Sakai M."/>
        </authorList>
    </citation>
    <scope>NUCLEOTIDE SEQUENCE [LARGE SCALE GENOMIC DNA]</scope>
    <source>
        <strain evidence="8">YU21-B</strain>
    </source>
</reference>
<dbReference type="PANTHER" id="PTHR42792:SF1">
    <property type="entry name" value="FLAGELLAR HOOK-ASSOCIATED PROTEIN 3"/>
    <property type="match status" value="1"/>
</dbReference>
<evidence type="ECO:0000256" key="4">
    <source>
        <dbReference type="ARBA" id="ARBA00022525"/>
    </source>
</evidence>
<keyword evidence="4" id="KW-0964">Secreted</keyword>
<comment type="subcellular location">
    <subcellularLocation>
        <location evidence="1">Bacterial flagellum</location>
    </subcellularLocation>
    <subcellularLocation>
        <location evidence="2">Secreted</location>
    </subcellularLocation>
</comment>
<dbReference type="Pfam" id="PF00669">
    <property type="entry name" value="Flagellin_N"/>
    <property type="match status" value="1"/>
</dbReference>
<keyword evidence="7" id="KW-0282">Flagellum</keyword>